<name>A0ABR4HL70_9EURO</name>
<dbReference type="PANTHER" id="PTHR39474:SF1">
    <property type="entry name" value="FUNGAL SPECIFIC TRANSCRIPTION FACTOR"/>
    <property type="match status" value="1"/>
</dbReference>
<organism evidence="3 4">
    <name type="scientific">Aspergillus granulosus</name>
    <dbReference type="NCBI Taxonomy" id="176169"/>
    <lineage>
        <taxon>Eukaryota</taxon>
        <taxon>Fungi</taxon>
        <taxon>Dikarya</taxon>
        <taxon>Ascomycota</taxon>
        <taxon>Pezizomycotina</taxon>
        <taxon>Eurotiomycetes</taxon>
        <taxon>Eurotiomycetidae</taxon>
        <taxon>Eurotiales</taxon>
        <taxon>Aspergillaceae</taxon>
        <taxon>Aspergillus</taxon>
        <taxon>Aspergillus subgen. Nidulantes</taxon>
    </lineage>
</organism>
<protein>
    <submittedName>
        <fullName evidence="3">Uncharacterized protein</fullName>
    </submittedName>
</protein>
<dbReference type="Proteomes" id="UP001610334">
    <property type="component" value="Unassembled WGS sequence"/>
</dbReference>
<comment type="caution">
    <text evidence="3">The sequence shown here is derived from an EMBL/GenBank/DDBJ whole genome shotgun (WGS) entry which is preliminary data.</text>
</comment>
<keyword evidence="2" id="KW-0732">Signal</keyword>
<evidence type="ECO:0000313" key="4">
    <source>
        <dbReference type="Proteomes" id="UP001610334"/>
    </source>
</evidence>
<sequence>MSRPTTLLHLLLGLRPAIVTSASAIASSSYSTATTYGYCWTSPTKPLFRLAQCYATNLYSSSTLENRINTYSTMSQSQSPQNSAEPSSTTTQTQSSSSEEEKKPMLALPSTESSDTHQLDVNGDGVKLDHLGPLIVNADGTLARISNWAQMTEIERRNTLRVLGKRNKARMEALKAKQAEEEGKAQGDDGK</sequence>
<accession>A0ABR4HL70</accession>
<proteinExistence type="predicted"/>
<feature type="region of interest" description="Disordered" evidence="1">
    <location>
        <begin position="72"/>
        <end position="121"/>
    </location>
</feature>
<dbReference type="EMBL" id="JBFXLT010000024">
    <property type="protein sequence ID" value="KAL2816137.1"/>
    <property type="molecule type" value="Genomic_DNA"/>
</dbReference>
<feature type="chain" id="PRO_5045795755" evidence="2">
    <location>
        <begin position="23"/>
        <end position="191"/>
    </location>
</feature>
<gene>
    <name evidence="3" type="ORF">BJX63DRAFT_430427</name>
</gene>
<feature type="signal peptide" evidence="2">
    <location>
        <begin position="1"/>
        <end position="22"/>
    </location>
</feature>
<reference evidence="3 4" key="1">
    <citation type="submission" date="2024-07" db="EMBL/GenBank/DDBJ databases">
        <title>Section-level genome sequencing and comparative genomics of Aspergillus sections Usti and Cavernicolus.</title>
        <authorList>
            <consortium name="Lawrence Berkeley National Laboratory"/>
            <person name="Nybo J.L."/>
            <person name="Vesth T.C."/>
            <person name="Theobald S."/>
            <person name="Frisvad J.C."/>
            <person name="Larsen T.O."/>
            <person name="Kjaerboelling I."/>
            <person name="Rothschild-Mancinelli K."/>
            <person name="Lyhne E.K."/>
            <person name="Kogle M.E."/>
            <person name="Barry K."/>
            <person name="Clum A."/>
            <person name="Na H."/>
            <person name="Ledsgaard L."/>
            <person name="Lin J."/>
            <person name="Lipzen A."/>
            <person name="Kuo A."/>
            <person name="Riley R."/>
            <person name="Mondo S."/>
            <person name="Labutti K."/>
            <person name="Haridas S."/>
            <person name="Pangalinan J."/>
            <person name="Salamov A.A."/>
            <person name="Simmons B.A."/>
            <person name="Magnuson J.K."/>
            <person name="Chen J."/>
            <person name="Drula E."/>
            <person name="Henrissat B."/>
            <person name="Wiebenga A."/>
            <person name="Lubbers R.J."/>
            <person name="Gomes A.C."/>
            <person name="Makela M.R."/>
            <person name="Stajich J."/>
            <person name="Grigoriev I.V."/>
            <person name="Mortensen U.H."/>
            <person name="De Vries R.P."/>
            <person name="Baker S.E."/>
            <person name="Andersen M.R."/>
        </authorList>
    </citation>
    <scope>NUCLEOTIDE SEQUENCE [LARGE SCALE GENOMIC DNA]</scope>
    <source>
        <strain evidence="3 4">CBS 588.65</strain>
    </source>
</reference>
<evidence type="ECO:0000256" key="1">
    <source>
        <dbReference type="SAM" id="MobiDB-lite"/>
    </source>
</evidence>
<dbReference type="PANTHER" id="PTHR39474">
    <property type="entry name" value="UNNAMED PRODUCT"/>
    <property type="match status" value="1"/>
</dbReference>
<feature type="compositionally biased region" description="Polar residues" evidence="1">
    <location>
        <begin position="72"/>
        <end position="84"/>
    </location>
</feature>
<evidence type="ECO:0000313" key="3">
    <source>
        <dbReference type="EMBL" id="KAL2816137.1"/>
    </source>
</evidence>
<keyword evidence="4" id="KW-1185">Reference proteome</keyword>
<evidence type="ECO:0000256" key="2">
    <source>
        <dbReference type="SAM" id="SignalP"/>
    </source>
</evidence>
<feature type="compositionally biased region" description="Low complexity" evidence="1">
    <location>
        <begin position="85"/>
        <end position="97"/>
    </location>
</feature>